<evidence type="ECO:0000313" key="2">
    <source>
        <dbReference type="EMBL" id="AUI74533.1"/>
    </source>
</evidence>
<dbReference type="Proteomes" id="UP000601587">
    <property type="component" value="Unassembled WGS sequence"/>
</dbReference>
<evidence type="ECO:0000313" key="10">
    <source>
        <dbReference type="Proteomes" id="UP000430466"/>
    </source>
</evidence>
<evidence type="ECO:0000313" key="8">
    <source>
        <dbReference type="Proteomes" id="UP000234562"/>
    </source>
</evidence>
<feature type="transmembrane region" description="Helical" evidence="1">
    <location>
        <begin position="6"/>
        <end position="22"/>
    </location>
</feature>
<dbReference type="Proteomes" id="UP000630086">
    <property type="component" value="Unassembled WGS sequence"/>
</dbReference>
<reference evidence="8" key="1">
    <citation type="submission" date="2016-05" db="EMBL/GenBank/DDBJ databases">
        <title>Genome sequence of Lactobacillus helveticus FAM8105.</title>
        <authorList>
            <person name="Ahrens C."/>
            <person name="Schmid M."/>
        </authorList>
    </citation>
    <scope>NUCLEOTIDE SEQUENCE [LARGE SCALE GENOMIC DNA]</scope>
    <source>
        <strain evidence="8">FAM8105</strain>
    </source>
</reference>
<evidence type="ECO:0000313" key="9">
    <source>
        <dbReference type="Proteomes" id="UP000267794"/>
    </source>
</evidence>
<reference evidence="5 10" key="5">
    <citation type="submission" date="2019-10" db="EMBL/GenBank/DDBJ databases">
        <title>Draft genome sequences of Lactobacillus strains.</title>
        <authorList>
            <person name="Cho G.-S."/>
            <person name="Fagbemigun O."/>
            <person name="Brinks E."/>
            <person name="Franz C.M.A.P."/>
        </authorList>
    </citation>
    <scope>NUCLEOTIDE SEQUENCE [LARGE SCALE GENOMIC DNA]</scope>
    <source>
        <strain evidence="5 10">313</strain>
    </source>
</reference>
<dbReference type="EMBL" id="CP015496">
    <property type="protein sequence ID" value="AUI74533.1"/>
    <property type="molecule type" value="Genomic_DNA"/>
</dbReference>
<dbReference type="Pfam" id="PF11877">
    <property type="entry name" value="DUF3397"/>
    <property type="match status" value="1"/>
</dbReference>
<dbReference type="Proteomes" id="UP000234562">
    <property type="component" value="Chromosome"/>
</dbReference>
<evidence type="ECO:0000313" key="5">
    <source>
        <dbReference type="EMBL" id="MPW13916.1"/>
    </source>
</evidence>
<proteinExistence type="predicted"/>
<evidence type="ECO:0000313" key="3">
    <source>
        <dbReference type="EMBL" id="AYE61909.1"/>
    </source>
</evidence>
<sequence>MLFIFLIPVIGLIAAFLINKIFPRAQFRGYDVLPFFLLVACNLATAHANMPSFLPYGFLFYFILVIIVSLSDAIKNKNVSLGKTIRKLWDYLAACSCFWYLGSLILMFAY</sequence>
<dbReference type="EMBL" id="WHOE01000018">
    <property type="protein sequence ID" value="MPW13916.1"/>
    <property type="molecule type" value="Genomic_DNA"/>
</dbReference>
<accession>A0A0D5MJQ2</accession>
<feature type="transmembrane region" description="Helical" evidence="1">
    <location>
        <begin position="29"/>
        <end position="47"/>
    </location>
</feature>
<reference evidence="6" key="4">
    <citation type="submission" date="2019-09" db="EMBL/GenBank/DDBJ databases">
        <title>Comparative genomic analysis of Lactobacillus helveticus.</title>
        <authorList>
            <person name="Zhang H."/>
            <person name="Chen Y."/>
            <person name="Zhong Z."/>
        </authorList>
    </citation>
    <scope>NUCLEOTIDE SEQUENCE</scope>
    <source>
        <strain evidence="7">IMAU30003</strain>
        <strain evidence="6">IMAU50013</strain>
    </source>
</reference>
<dbReference type="EMBL" id="WCGB01000004">
    <property type="protein sequence ID" value="NRN90868.1"/>
    <property type="molecule type" value="Genomic_DNA"/>
</dbReference>
<evidence type="ECO:0000256" key="1">
    <source>
        <dbReference type="SAM" id="Phobius"/>
    </source>
</evidence>
<dbReference type="EMBL" id="WCHB01000003">
    <property type="protein sequence ID" value="NRO33977.1"/>
    <property type="molecule type" value="Genomic_DNA"/>
</dbReference>
<organism evidence="5 10">
    <name type="scientific">Lactobacillus helveticus</name>
    <name type="common">Lactobacillus suntoryeus</name>
    <dbReference type="NCBI Taxonomy" id="1587"/>
    <lineage>
        <taxon>Bacteria</taxon>
        <taxon>Bacillati</taxon>
        <taxon>Bacillota</taxon>
        <taxon>Bacilli</taxon>
        <taxon>Lactobacillales</taxon>
        <taxon>Lactobacillaceae</taxon>
        <taxon>Lactobacillus</taxon>
    </lineage>
</organism>
<reference evidence="3 9" key="2">
    <citation type="submission" date="2016-10" db="EMBL/GenBank/DDBJ databases">
        <title>Complete genomic sequencing of Lactobacillus helveticus LH99 and comparative genome analysis.</title>
        <authorList>
            <person name="Li N."/>
            <person name="You C."/>
            <person name="Liu Z."/>
        </authorList>
    </citation>
    <scope>NUCLEOTIDE SEQUENCE [LARGE SCALE GENOMIC DNA]</scope>
    <source>
        <strain evidence="3 9">LH99</strain>
    </source>
</reference>
<keyword evidence="1" id="KW-1133">Transmembrane helix</keyword>
<evidence type="ECO:0000313" key="4">
    <source>
        <dbReference type="EMBL" id="GFP14130.1"/>
    </source>
</evidence>
<dbReference type="AlphaFoldDB" id="A0A0D5MJQ2"/>
<dbReference type="OrthoDB" id="2325655at2"/>
<dbReference type="Proteomes" id="UP000267794">
    <property type="component" value="Chromosome"/>
</dbReference>
<dbReference type="EMBL" id="BLYV01000429">
    <property type="protein sequence ID" value="GFP14130.1"/>
    <property type="molecule type" value="Genomic_DNA"/>
</dbReference>
<dbReference type="Proteomes" id="UP000651333">
    <property type="component" value="Unassembled WGS sequence"/>
</dbReference>
<reference evidence="2" key="3">
    <citation type="journal article" date="2018" name="Front. Microbiol.">
        <title>Comparative Genomics of Completely Sequenced Lactobacillus helveticus Genomes Provides Insights into Strain-Specific Genes and Resolves Metagenomics Data Down to the Strain Level.</title>
        <authorList>
            <person name="Schmid M."/>
            <person name="Muri J."/>
            <person name="Melidis D."/>
            <person name="Varadarajan A.R."/>
            <person name="Somerville V."/>
            <person name="Wicki A."/>
            <person name="Moser A."/>
            <person name="Bourqui M."/>
            <person name="Wenzel C."/>
            <person name="Eugster-Meier E."/>
            <person name="Frey J.E."/>
            <person name="Irmler S."/>
            <person name="Ahrens C.H."/>
        </authorList>
    </citation>
    <scope>NUCLEOTIDE SEQUENCE</scope>
    <source>
        <strain evidence="2">FAM8105</strain>
    </source>
</reference>
<evidence type="ECO:0000313" key="6">
    <source>
        <dbReference type="EMBL" id="NRN90868.1"/>
    </source>
</evidence>
<dbReference type="OMA" id="FIVACQL"/>
<dbReference type="InterPro" id="IPR024515">
    <property type="entry name" value="DUF3397"/>
</dbReference>
<protein>
    <submittedName>
        <fullName evidence="2">DUF3397 domain-containing protein</fullName>
    </submittedName>
    <submittedName>
        <fullName evidence="5">DUF3397 family protein</fullName>
    </submittedName>
    <submittedName>
        <fullName evidence="3">Membrane protein</fullName>
    </submittedName>
</protein>
<evidence type="ECO:0000313" key="7">
    <source>
        <dbReference type="EMBL" id="NRO33977.1"/>
    </source>
</evidence>
<feature type="transmembrane region" description="Helical" evidence="1">
    <location>
        <begin position="53"/>
        <end position="70"/>
    </location>
</feature>
<dbReference type="KEGG" id="lhd:HUO_07795"/>
<dbReference type="Proteomes" id="UP000430466">
    <property type="component" value="Unassembled WGS sequence"/>
</dbReference>
<dbReference type="EMBL" id="CP017982">
    <property type="protein sequence ID" value="AYE61909.1"/>
    <property type="molecule type" value="Genomic_DNA"/>
</dbReference>
<keyword evidence="1" id="KW-0812">Transmembrane</keyword>
<name>A0A0D5MJQ2_LACHE</name>
<dbReference type="RefSeq" id="WP_003628051.1">
    <property type="nucleotide sequence ID" value="NZ_AP023028.1"/>
</dbReference>
<feature type="transmembrane region" description="Helical" evidence="1">
    <location>
        <begin position="91"/>
        <end position="109"/>
    </location>
</feature>
<keyword evidence="1" id="KW-0472">Membrane</keyword>
<reference evidence="4" key="6">
    <citation type="submission" date="2020-07" db="EMBL/GenBank/DDBJ databases">
        <title>Draft genome sequence of Lactobacillus helveticus strain JCM 1062.</title>
        <authorList>
            <person name="Endo A."/>
            <person name="Maeno S."/>
            <person name="Kido Y."/>
        </authorList>
    </citation>
    <scope>NUCLEOTIDE SEQUENCE</scope>
    <source>
        <strain evidence="4">JCM 1062</strain>
    </source>
</reference>
<gene>
    <name evidence="3" type="ORF">BC335_1485</name>
    <name evidence="5" type="ORF">GDZ32_02530</name>
    <name evidence="7" type="ORF">IMAU30003_00206</name>
    <name evidence="6" type="ORF">IMAU50013_00393</name>
    <name evidence="2" type="ORF">Lh8105_06965</name>
    <name evidence="4" type="ORF">LHEJCM1062_20020</name>
</gene>